<comment type="caution">
    <text evidence="2">The sequence shown here is derived from an EMBL/GenBank/DDBJ whole genome shotgun (WGS) entry which is preliminary data.</text>
</comment>
<gene>
    <name evidence="2" type="ORF">HOO65_050450</name>
</gene>
<dbReference type="EMBL" id="JABSNW010000005">
    <property type="protein sequence ID" value="KAL2887329.1"/>
    <property type="molecule type" value="Genomic_DNA"/>
</dbReference>
<organism evidence="2 3">
    <name type="scientific">Ceratocystis lukuohia</name>
    <dbReference type="NCBI Taxonomy" id="2019550"/>
    <lineage>
        <taxon>Eukaryota</taxon>
        <taxon>Fungi</taxon>
        <taxon>Dikarya</taxon>
        <taxon>Ascomycota</taxon>
        <taxon>Pezizomycotina</taxon>
        <taxon>Sordariomycetes</taxon>
        <taxon>Hypocreomycetidae</taxon>
        <taxon>Microascales</taxon>
        <taxon>Ceratocystidaceae</taxon>
        <taxon>Ceratocystis</taxon>
    </lineage>
</organism>
<accession>A0ABR4MGG6</accession>
<evidence type="ECO:0000313" key="3">
    <source>
        <dbReference type="Proteomes" id="UP001610728"/>
    </source>
</evidence>
<keyword evidence="3" id="KW-1185">Reference proteome</keyword>
<evidence type="ECO:0000313" key="2">
    <source>
        <dbReference type="EMBL" id="KAL2887329.1"/>
    </source>
</evidence>
<name>A0ABR4MGG6_9PEZI</name>
<reference evidence="2 3" key="1">
    <citation type="submission" date="2020-05" db="EMBL/GenBank/DDBJ databases">
        <title>Ceratocystis lukuohia genome.</title>
        <authorList>
            <person name="Harrington T.C."/>
            <person name="Kim K."/>
            <person name="Mayers C.G."/>
        </authorList>
    </citation>
    <scope>NUCLEOTIDE SEQUENCE [LARGE SCALE GENOMIC DNA]</scope>
    <source>
        <strain evidence="2 3">C4212</strain>
    </source>
</reference>
<sequence length="137" mass="14757">MDLFTTYSITMPKFVQQTSSGPHTATPQPSNASLAETSILCSKLRLGLTPQPSDGSLAETSTVQQTSSGPHTTAQRSDGSLAETSTLCSKLCLDLTLPHHSSAMLLWLKRASGQKPKQASEQKPKQASEQKTKCLRR</sequence>
<protein>
    <submittedName>
        <fullName evidence="2">Uncharacterized protein</fullName>
    </submittedName>
</protein>
<feature type="compositionally biased region" description="Basic and acidic residues" evidence="1">
    <location>
        <begin position="118"/>
        <end position="137"/>
    </location>
</feature>
<feature type="region of interest" description="Disordered" evidence="1">
    <location>
        <begin position="46"/>
        <end position="80"/>
    </location>
</feature>
<dbReference type="RefSeq" id="XP_070858509.1">
    <property type="nucleotide sequence ID" value="XM_071003546.1"/>
</dbReference>
<feature type="region of interest" description="Disordered" evidence="1">
    <location>
        <begin position="108"/>
        <end position="137"/>
    </location>
</feature>
<dbReference type="Proteomes" id="UP001610728">
    <property type="component" value="Unassembled WGS sequence"/>
</dbReference>
<evidence type="ECO:0000256" key="1">
    <source>
        <dbReference type="SAM" id="MobiDB-lite"/>
    </source>
</evidence>
<dbReference type="GeneID" id="98119062"/>
<feature type="compositionally biased region" description="Polar residues" evidence="1">
    <location>
        <begin position="50"/>
        <end position="80"/>
    </location>
</feature>
<proteinExistence type="predicted"/>